<evidence type="ECO:0000313" key="2">
    <source>
        <dbReference type="Proteomes" id="UP000499080"/>
    </source>
</evidence>
<reference evidence="1 2" key="1">
    <citation type="journal article" date="2019" name="Sci. Rep.">
        <title>Orb-weaving spider Araneus ventricosus genome elucidates the spidroin gene catalogue.</title>
        <authorList>
            <person name="Kono N."/>
            <person name="Nakamura H."/>
            <person name="Ohtoshi R."/>
            <person name="Moran D.A.P."/>
            <person name="Shinohara A."/>
            <person name="Yoshida Y."/>
            <person name="Fujiwara M."/>
            <person name="Mori M."/>
            <person name="Tomita M."/>
            <person name="Arakawa K."/>
        </authorList>
    </citation>
    <scope>NUCLEOTIDE SEQUENCE [LARGE SCALE GENOMIC DNA]</scope>
</reference>
<comment type="caution">
    <text evidence="1">The sequence shown here is derived from an EMBL/GenBank/DDBJ whole genome shotgun (WGS) entry which is preliminary data.</text>
</comment>
<evidence type="ECO:0000313" key="1">
    <source>
        <dbReference type="EMBL" id="GBN86102.1"/>
    </source>
</evidence>
<dbReference type="AlphaFoldDB" id="A0A4Y2SD03"/>
<dbReference type="EMBL" id="BGPR01021114">
    <property type="protein sequence ID" value="GBN86102.1"/>
    <property type="molecule type" value="Genomic_DNA"/>
</dbReference>
<gene>
    <name evidence="1" type="ORF">AVEN_233443_1</name>
</gene>
<keyword evidence="2" id="KW-1185">Reference proteome</keyword>
<dbReference type="Proteomes" id="UP000499080">
    <property type="component" value="Unassembled WGS sequence"/>
</dbReference>
<accession>A0A4Y2SD03</accession>
<protein>
    <submittedName>
        <fullName evidence="1">Uncharacterized protein</fullName>
    </submittedName>
</protein>
<organism evidence="1 2">
    <name type="scientific">Araneus ventricosus</name>
    <name type="common">Orbweaver spider</name>
    <name type="synonym">Epeira ventricosa</name>
    <dbReference type="NCBI Taxonomy" id="182803"/>
    <lineage>
        <taxon>Eukaryota</taxon>
        <taxon>Metazoa</taxon>
        <taxon>Ecdysozoa</taxon>
        <taxon>Arthropoda</taxon>
        <taxon>Chelicerata</taxon>
        <taxon>Arachnida</taxon>
        <taxon>Araneae</taxon>
        <taxon>Araneomorphae</taxon>
        <taxon>Entelegynae</taxon>
        <taxon>Araneoidea</taxon>
        <taxon>Araneidae</taxon>
        <taxon>Araneus</taxon>
    </lineage>
</organism>
<name>A0A4Y2SD03_ARAVE</name>
<proteinExistence type="predicted"/>
<sequence length="106" mass="11606">MCRIRRKRLGILSDGVIHLLDNTRSHLLSKLKNCCKSSVEGILEPLPIDLAPVNISFFPNLKENLFGKVTSVSDVETAAEIVSMGGDMIFTKPGCTSYCVQINAPK</sequence>